<dbReference type="InParanoid" id="A0A0F7DC83"/>
<dbReference type="Proteomes" id="UP000034723">
    <property type="component" value="Chromosome"/>
</dbReference>
<dbReference type="InterPro" id="IPR000577">
    <property type="entry name" value="Carb_kinase_FGGY"/>
</dbReference>
<dbReference type="InterPro" id="IPR018484">
    <property type="entry name" value="FGGY_N"/>
</dbReference>
<dbReference type="CDD" id="cd07805">
    <property type="entry name" value="ASKHA_NBD_FGGY_CvXK-like"/>
    <property type="match status" value="1"/>
</dbReference>
<dbReference type="EMBL" id="CP011267">
    <property type="protein sequence ID" value="AKG92391.1"/>
    <property type="molecule type" value="Genomic_DNA"/>
</dbReference>
<evidence type="ECO:0000259" key="4">
    <source>
        <dbReference type="Pfam" id="PF02782"/>
    </source>
</evidence>
<dbReference type="Gene3D" id="3.30.420.40">
    <property type="match status" value="2"/>
</dbReference>
<dbReference type="AlphaFoldDB" id="A0A0F7DC83"/>
<dbReference type="Pfam" id="PF02782">
    <property type="entry name" value="FGGY_C"/>
    <property type="match status" value="1"/>
</dbReference>
<dbReference type="InterPro" id="IPR018485">
    <property type="entry name" value="FGGY_C"/>
</dbReference>
<dbReference type="InterPro" id="IPR050406">
    <property type="entry name" value="FGGY_Carb_Kinase"/>
</dbReference>
<evidence type="ECO:0000259" key="3">
    <source>
        <dbReference type="Pfam" id="PF00370"/>
    </source>
</evidence>
<dbReference type="OrthoDB" id="26592at2157"/>
<organism evidence="5 6">
    <name type="scientific">Geoglobus ahangari</name>
    <dbReference type="NCBI Taxonomy" id="113653"/>
    <lineage>
        <taxon>Archaea</taxon>
        <taxon>Methanobacteriati</taxon>
        <taxon>Methanobacteriota</taxon>
        <taxon>Archaeoglobi</taxon>
        <taxon>Archaeoglobales</taxon>
        <taxon>Archaeoglobaceae</taxon>
        <taxon>Geoglobus</taxon>
    </lineage>
</organism>
<proteinExistence type="predicted"/>
<dbReference type="GeneID" id="24802841"/>
<dbReference type="PIRSF" id="PIRSF000538">
    <property type="entry name" value="GlpK"/>
    <property type="match status" value="1"/>
</dbReference>
<evidence type="ECO:0000256" key="2">
    <source>
        <dbReference type="ARBA" id="ARBA00022777"/>
    </source>
</evidence>
<dbReference type="RefSeq" id="WP_048094335.1">
    <property type="nucleotide sequence ID" value="NZ_CP011267.1"/>
</dbReference>
<evidence type="ECO:0000256" key="1">
    <source>
        <dbReference type="ARBA" id="ARBA00022679"/>
    </source>
</evidence>
<sequence length="503" mass="55232">MGSLIAAVDVGTTSIKAGVVDTDDYSVRSFSSRKAEVIHPREGFAEKDPERLWNTVADLLREVCDGHDVDALVFTAHMAGIVPLDLEGEPVGNMIIWLDERGKGYPRELWSGPLRVQGYNLPRLLRFLRITGGAPSRTGKDVVSKLAWMMENEPERFRKVSRILDVKGYLIYRACGEIVTSQDEAHLTWLADTRKGKAEWHVGLMKEYGLSPDLFPEIRDSTDIAGRVGERVAGELGISPGTPVVVGAGDMCTAAIGSGAIGEGEVHVYIGTSDWVAAHISKRKADLKHYIGTLLSGIPGKYLLVAEQEVAGGAIDWLMDLTGVGSHEEVERIARAETNLLFTPWFFGERAPLDDGYIRGSLVNLSLKTGKGEVFRALMEGIALNIGWAYEIVEGIVGRQAEVKVTGGGARFDVLCEIIASTLNRQVVRTASPEMAGLRGLGVIGSVALGKDTFESAASKFRFDRTFKPDERLVNVYRKKMKHFRDYYKKTKGLFRSLNKGLF</sequence>
<dbReference type="KEGG" id="gah:GAH_00255"/>
<dbReference type="GO" id="GO:0004856">
    <property type="term" value="F:D-xylulokinase activity"/>
    <property type="evidence" value="ECO:0007669"/>
    <property type="project" value="UniProtKB-EC"/>
</dbReference>
<keyword evidence="2 5" id="KW-0418">Kinase</keyword>
<dbReference type="SUPFAM" id="SSF53067">
    <property type="entry name" value="Actin-like ATPase domain"/>
    <property type="match status" value="2"/>
</dbReference>
<keyword evidence="1 5" id="KW-0808">Transferase</keyword>
<feature type="domain" description="Carbohydrate kinase FGGY N-terminal" evidence="3">
    <location>
        <begin position="5"/>
        <end position="257"/>
    </location>
</feature>
<dbReference type="STRING" id="113653.GAH_00255"/>
<reference evidence="5 6" key="1">
    <citation type="submission" date="2015-04" db="EMBL/GenBank/DDBJ databases">
        <title>The complete genome sequence of the hyperthermophilic, obligate iron-reducing archaeon Geoglobus ahangari strain 234T.</title>
        <authorList>
            <person name="Manzella M.P."/>
            <person name="Holmes D.E."/>
            <person name="Rocheleau J.M."/>
            <person name="Chung A."/>
            <person name="Reguera G."/>
            <person name="Kashefi K."/>
        </authorList>
    </citation>
    <scope>NUCLEOTIDE SEQUENCE [LARGE SCALE GENOMIC DNA]</scope>
    <source>
        <strain evidence="5 6">234</strain>
    </source>
</reference>
<dbReference type="PATRIC" id="fig|113653.22.peg.254"/>
<dbReference type="PANTHER" id="PTHR43095">
    <property type="entry name" value="SUGAR KINASE"/>
    <property type="match status" value="1"/>
</dbReference>
<evidence type="ECO:0000313" key="6">
    <source>
        <dbReference type="Proteomes" id="UP000034723"/>
    </source>
</evidence>
<feature type="domain" description="Carbohydrate kinase FGGY C-terminal" evidence="4">
    <location>
        <begin position="269"/>
        <end position="446"/>
    </location>
</feature>
<accession>A0A0F7DC83</accession>
<dbReference type="Pfam" id="PF00370">
    <property type="entry name" value="FGGY_N"/>
    <property type="match status" value="1"/>
</dbReference>
<protein>
    <submittedName>
        <fullName evidence="5">Sugar (pentulose and hexulose) kinase</fullName>
        <ecNumber evidence="5">2.7.1.17</ecNumber>
    </submittedName>
</protein>
<evidence type="ECO:0000313" key="5">
    <source>
        <dbReference type="EMBL" id="AKG92391.1"/>
    </source>
</evidence>
<dbReference type="HOGENOM" id="CLU_009281_3_3_2"/>
<dbReference type="InterPro" id="IPR043129">
    <property type="entry name" value="ATPase_NBD"/>
</dbReference>
<gene>
    <name evidence="5" type="ORF">GAH_00255</name>
</gene>
<dbReference type="EC" id="2.7.1.17" evidence="5"/>
<keyword evidence="6" id="KW-1185">Reference proteome</keyword>
<name>A0A0F7DC83_9EURY</name>